<dbReference type="EMBL" id="JBEHCU010001500">
    <property type="protein sequence ID" value="KAL1403492.1"/>
    <property type="molecule type" value="Genomic_DNA"/>
</dbReference>
<feature type="region of interest" description="Disordered" evidence="1">
    <location>
        <begin position="1"/>
        <end position="116"/>
    </location>
</feature>
<evidence type="ECO:0000313" key="2">
    <source>
        <dbReference type="EMBL" id="KAL1403492.1"/>
    </source>
</evidence>
<comment type="caution">
    <text evidence="2">The sequence shown here is derived from an EMBL/GenBank/DDBJ whole genome shotgun (WGS) entry which is preliminary data.</text>
</comment>
<keyword evidence="3" id="KW-1185">Reference proteome</keyword>
<feature type="compositionally biased region" description="Basic and acidic residues" evidence="1">
    <location>
        <begin position="19"/>
        <end position="29"/>
    </location>
</feature>
<dbReference type="Proteomes" id="UP001562425">
    <property type="component" value="Unassembled WGS sequence"/>
</dbReference>
<sequence length="150" mass="17163">MGPFKNLKALAQSARRKREASEQLERQTRVEPNFDGEIPDAQLQVPEDAPESKVVGSAVKVAEIDKDQDNVEEDDNSEESDNEGESEPEWCDYEWEKSDDEEDDQEDGESEERWHECDNCACGECETAHLLEENEETVPSEEECEPVKKR</sequence>
<proteinExistence type="predicted"/>
<reference evidence="2 3" key="1">
    <citation type="submission" date="2024-05" db="EMBL/GenBank/DDBJ databases">
        <title>Culex pipiens pipiens assembly and annotation.</title>
        <authorList>
            <person name="Alout H."/>
            <person name="Durand T."/>
        </authorList>
    </citation>
    <scope>NUCLEOTIDE SEQUENCE [LARGE SCALE GENOMIC DNA]</scope>
    <source>
        <strain evidence="2">HA-2024</strain>
        <tissue evidence="2">Whole body</tissue>
    </source>
</reference>
<feature type="region of interest" description="Disordered" evidence="1">
    <location>
        <begin position="130"/>
        <end position="150"/>
    </location>
</feature>
<accession>A0ABD1DX56</accession>
<evidence type="ECO:0000313" key="3">
    <source>
        <dbReference type="Proteomes" id="UP001562425"/>
    </source>
</evidence>
<evidence type="ECO:0000256" key="1">
    <source>
        <dbReference type="SAM" id="MobiDB-lite"/>
    </source>
</evidence>
<protein>
    <recommendedName>
        <fullName evidence="4">Glutamic acid-rich protein-like</fullName>
    </recommendedName>
</protein>
<feature type="compositionally biased region" description="Acidic residues" evidence="1">
    <location>
        <begin position="133"/>
        <end position="144"/>
    </location>
</feature>
<dbReference type="AlphaFoldDB" id="A0ABD1DX56"/>
<organism evidence="2 3">
    <name type="scientific">Culex pipiens pipiens</name>
    <name type="common">Northern house mosquito</name>
    <dbReference type="NCBI Taxonomy" id="38569"/>
    <lineage>
        <taxon>Eukaryota</taxon>
        <taxon>Metazoa</taxon>
        <taxon>Ecdysozoa</taxon>
        <taxon>Arthropoda</taxon>
        <taxon>Hexapoda</taxon>
        <taxon>Insecta</taxon>
        <taxon>Pterygota</taxon>
        <taxon>Neoptera</taxon>
        <taxon>Endopterygota</taxon>
        <taxon>Diptera</taxon>
        <taxon>Nematocera</taxon>
        <taxon>Culicoidea</taxon>
        <taxon>Culicidae</taxon>
        <taxon>Culicinae</taxon>
        <taxon>Culicini</taxon>
        <taxon>Culex</taxon>
        <taxon>Culex</taxon>
    </lineage>
</organism>
<name>A0ABD1DX56_CULPP</name>
<feature type="non-terminal residue" evidence="2">
    <location>
        <position position="150"/>
    </location>
</feature>
<evidence type="ECO:0008006" key="4">
    <source>
        <dbReference type="Google" id="ProtNLM"/>
    </source>
</evidence>
<feature type="compositionally biased region" description="Acidic residues" evidence="1">
    <location>
        <begin position="70"/>
        <end position="110"/>
    </location>
</feature>
<gene>
    <name evidence="2" type="ORF">pipiens_019342</name>
</gene>